<feature type="domain" description="Pectinesterase inhibitor" evidence="5">
    <location>
        <begin position="33"/>
        <end position="180"/>
    </location>
</feature>
<reference evidence="7" key="1">
    <citation type="submission" date="2025-08" db="UniProtKB">
        <authorList>
            <consortium name="RefSeq"/>
        </authorList>
    </citation>
    <scope>IDENTIFICATION</scope>
    <source>
        <tissue evidence="7">Leaf</tissue>
    </source>
</reference>
<dbReference type="CDD" id="cd15797">
    <property type="entry name" value="PMEI"/>
    <property type="match status" value="1"/>
</dbReference>
<evidence type="ECO:0000313" key="6">
    <source>
        <dbReference type="Proteomes" id="UP000827889"/>
    </source>
</evidence>
<dbReference type="AlphaFoldDB" id="A0A8B8MYA2"/>
<dbReference type="InterPro" id="IPR034086">
    <property type="entry name" value="PMEI_plant"/>
</dbReference>
<evidence type="ECO:0000313" key="7">
    <source>
        <dbReference type="RefSeq" id="XP_030515121.2"/>
    </source>
</evidence>
<dbReference type="PANTHER" id="PTHR36710:SF18">
    <property type="entry name" value="PECTINESTERASE INHIBITOR 5-RELATED"/>
    <property type="match status" value="1"/>
</dbReference>
<dbReference type="Pfam" id="PF04043">
    <property type="entry name" value="PMEI"/>
    <property type="match status" value="1"/>
</dbReference>
<dbReference type="InterPro" id="IPR035513">
    <property type="entry name" value="Invertase/methylesterase_inhib"/>
</dbReference>
<sequence>MGSARIISSPLSCFMLLLLSINFSSSAILERTGSDRMVKDICSKTQDPVFCMQVLAYDPPTKGAALLRSLALFSLDLAQAGASEARIAIDARINSTGDPQLREAFIECSAAYGAAVSALRDADKLLVSGDYVSLRTRASGVAAQVEQCQTSLKLKQEARQDPIGVKNNDLKRICSIILAISNLLLALN</sequence>
<organism evidence="6 7">
    <name type="scientific">Rhodamnia argentea</name>
    <dbReference type="NCBI Taxonomy" id="178133"/>
    <lineage>
        <taxon>Eukaryota</taxon>
        <taxon>Viridiplantae</taxon>
        <taxon>Streptophyta</taxon>
        <taxon>Embryophyta</taxon>
        <taxon>Tracheophyta</taxon>
        <taxon>Spermatophyta</taxon>
        <taxon>Magnoliopsida</taxon>
        <taxon>eudicotyledons</taxon>
        <taxon>Gunneridae</taxon>
        <taxon>Pentapetalae</taxon>
        <taxon>rosids</taxon>
        <taxon>malvids</taxon>
        <taxon>Myrtales</taxon>
        <taxon>Myrtaceae</taxon>
        <taxon>Myrtoideae</taxon>
        <taxon>Myrteae</taxon>
        <taxon>Australasian group</taxon>
        <taxon>Rhodamnia</taxon>
    </lineage>
</organism>
<dbReference type="KEGG" id="rarg:115728854"/>
<dbReference type="Gene3D" id="1.20.140.40">
    <property type="entry name" value="Invertase/pectin methylesterase inhibitor family protein"/>
    <property type="match status" value="1"/>
</dbReference>
<dbReference type="SUPFAM" id="SSF101148">
    <property type="entry name" value="Plant invertase/pectin methylesterase inhibitor"/>
    <property type="match status" value="1"/>
</dbReference>
<dbReference type="GO" id="GO:0046910">
    <property type="term" value="F:pectinesterase inhibitor activity"/>
    <property type="evidence" value="ECO:0007669"/>
    <property type="project" value="InterPro"/>
</dbReference>
<gene>
    <name evidence="7" type="primary">LOC115728854</name>
</gene>
<accession>A0A8B8MYA2</accession>
<evidence type="ECO:0000256" key="3">
    <source>
        <dbReference type="ARBA" id="ARBA00038471"/>
    </source>
</evidence>
<feature type="signal peptide" evidence="4">
    <location>
        <begin position="1"/>
        <end position="26"/>
    </location>
</feature>
<evidence type="ECO:0000256" key="4">
    <source>
        <dbReference type="SAM" id="SignalP"/>
    </source>
</evidence>
<keyword evidence="6" id="KW-1185">Reference proteome</keyword>
<dbReference type="NCBIfam" id="TIGR01614">
    <property type="entry name" value="PME_inhib"/>
    <property type="match status" value="1"/>
</dbReference>
<evidence type="ECO:0000256" key="2">
    <source>
        <dbReference type="ARBA" id="ARBA00023157"/>
    </source>
</evidence>
<dbReference type="PANTHER" id="PTHR36710">
    <property type="entry name" value="PECTINESTERASE INHIBITOR-LIKE"/>
    <property type="match status" value="1"/>
</dbReference>
<keyword evidence="2" id="KW-1015">Disulfide bond</keyword>
<protein>
    <submittedName>
        <fullName evidence="7">Pectinesterase inhibitor</fullName>
    </submittedName>
</protein>
<dbReference type="GeneID" id="115728854"/>
<keyword evidence="1 4" id="KW-0732">Signal</keyword>
<evidence type="ECO:0000259" key="5">
    <source>
        <dbReference type="SMART" id="SM00856"/>
    </source>
</evidence>
<dbReference type="InterPro" id="IPR052421">
    <property type="entry name" value="PCW_Enzyme_Inhibitor"/>
</dbReference>
<dbReference type="SMART" id="SM00856">
    <property type="entry name" value="PMEI"/>
    <property type="match status" value="1"/>
</dbReference>
<proteinExistence type="inferred from homology"/>
<dbReference type="Proteomes" id="UP000827889">
    <property type="component" value="Chromosome 6"/>
</dbReference>
<dbReference type="RefSeq" id="XP_030515121.2">
    <property type="nucleotide sequence ID" value="XM_030659261.2"/>
</dbReference>
<comment type="similarity">
    <text evidence="3">Belongs to the PMEI family.</text>
</comment>
<name>A0A8B8MYA2_9MYRT</name>
<dbReference type="InterPro" id="IPR006501">
    <property type="entry name" value="Pectinesterase_inhib_dom"/>
</dbReference>
<evidence type="ECO:0000256" key="1">
    <source>
        <dbReference type="ARBA" id="ARBA00022729"/>
    </source>
</evidence>
<feature type="chain" id="PRO_5047277305" evidence="4">
    <location>
        <begin position="27"/>
        <end position="188"/>
    </location>
</feature>